<name>A0A9P1DJW7_9DINO</name>
<organism evidence="2">
    <name type="scientific">Cladocopium goreaui</name>
    <dbReference type="NCBI Taxonomy" id="2562237"/>
    <lineage>
        <taxon>Eukaryota</taxon>
        <taxon>Sar</taxon>
        <taxon>Alveolata</taxon>
        <taxon>Dinophyceae</taxon>
        <taxon>Suessiales</taxon>
        <taxon>Symbiodiniaceae</taxon>
        <taxon>Cladocopium</taxon>
    </lineage>
</organism>
<feature type="compositionally biased region" description="Low complexity" evidence="1">
    <location>
        <begin position="255"/>
        <end position="278"/>
    </location>
</feature>
<evidence type="ECO:0000313" key="2">
    <source>
        <dbReference type="EMBL" id="CAI4011497.1"/>
    </source>
</evidence>
<keyword evidence="4" id="KW-1185">Reference proteome</keyword>
<dbReference type="Proteomes" id="UP001152797">
    <property type="component" value="Unassembled WGS sequence"/>
</dbReference>
<proteinExistence type="predicted"/>
<dbReference type="EMBL" id="CAMXCT030005124">
    <property type="protein sequence ID" value="CAL4798809.1"/>
    <property type="molecule type" value="Genomic_DNA"/>
</dbReference>
<protein>
    <submittedName>
        <fullName evidence="2">Uncharacterized protein</fullName>
    </submittedName>
</protein>
<dbReference type="EMBL" id="CAMXCT010005124">
    <property type="protein sequence ID" value="CAI4011497.1"/>
    <property type="molecule type" value="Genomic_DNA"/>
</dbReference>
<reference evidence="2" key="1">
    <citation type="submission" date="2022-10" db="EMBL/GenBank/DDBJ databases">
        <authorList>
            <person name="Chen Y."/>
            <person name="Dougan E. K."/>
            <person name="Chan C."/>
            <person name="Rhodes N."/>
            <person name="Thang M."/>
        </authorList>
    </citation>
    <scope>NUCLEOTIDE SEQUENCE</scope>
</reference>
<sequence>MDNSALTSTTPSDVKPESQADAAPKAPSAASHEEKIAQVRELTNATHQAAFQALLTFNWDVQMAVDKILNAHEATKQVLSQRNANPQAKSHHPPPLPVQHVVPVSVDDIVGPQKIDDIRCGACRSRWTDSSPDSSDGQWECRPSRGVVGISEVEGTVGDQFGIYDTEDASEAVSSAFAALLYEPRATALPWLEREYIRLQRAEVEMYKVKRAATATAEKASIGKAKQLQSPSGQEFTVVLSPEEHQEYLRRRQLPGSPQGPTSPSSPWPSLAAGASPSQGQRMEQER</sequence>
<dbReference type="EMBL" id="CAMXCT020005124">
    <property type="protein sequence ID" value="CAL1164872.1"/>
    <property type="molecule type" value="Genomic_DNA"/>
</dbReference>
<dbReference type="Gene3D" id="1.10.8.10">
    <property type="entry name" value="DNA helicase RuvA subunit, C-terminal domain"/>
    <property type="match status" value="1"/>
</dbReference>
<dbReference type="AlphaFoldDB" id="A0A9P1DJW7"/>
<accession>A0A9P1DJW7</accession>
<feature type="region of interest" description="Disordered" evidence="1">
    <location>
        <begin position="224"/>
        <end position="287"/>
    </location>
</feature>
<feature type="compositionally biased region" description="Low complexity" evidence="1">
    <location>
        <begin position="20"/>
        <end position="30"/>
    </location>
</feature>
<feature type="compositionally biased region" description="Polar residues" evidence="1">
    <location>
        <begin position="1"/>
        <end position="12"/>
    </location>
</feature>
<feature type="region of interest" description="Disordered" evidence="1">
    <location>
        <begin position="1"/>
        <end position="33"/>
    </location>
</feature>
<evidence type="ECO:0000313" key="3">
    <source>
        <dbReference type="EMBL" id="CAL1164872.1"/>
    </source>
</evidence>
<evidence type="ECO:0000256" key="1">
    <source>
        <dbReference type="SAM" id="MobiDB-lite"/>
    </source>
</evidence>
<dbReference type="Pfam" id="PF14555">
    <property type="entry name" value="UBA_4"/>
    <property type="match status" value="1"/>
</dbReference>
<gene>
    <name evidence="2" type="ORF">C1SCF055_LOCUS36655</name>
</gene>
<comment type="caution">
    <text evidence="2">The sequence shown here is derived from an EMBL/GenBank/DDBJ whole genome shotgun (WGS) entry which is preliminary data.</text>
</comment>
<dbReference type="InterPro" id="IPR009060">
    <property type="entry name" value="UBA-like_sf"/>
</dbReference>
<reference evidence="3" key="2">
    <citation type="submission" date="2024-04" db="EMBL/GenBank/DDBJ databases">
        <authorList>
            <person name="Chen Y."/>
            <person name="Shah S."/>
            <person name="Dougan E. K."/>
            <person name="Thang M."/>
            <person name="Chan C."/>
        </authorList>
    </citation>
    <scope>NUCLEOTIDE SEQUENCE [LARGE SCALE GENOMIC DNA]</scope>
</reference>
<dbReference type="SUPFAM" id="SSF46934">
    <property type="entry name" value="UBA-like"/>
    <property type="match status" value="1"/>
</dbReference>
<evidence type="ECO:0000313" key="4">
    <source>
        <dbReference type="Proteomes" id="UP001152797"/>
    </source>
</evidence>